<evidence type="ECO:0000313" key="4">
    <source>
        <dbReference type="Proteomes" id="UP000002037"/>
    </source>
</evidence>
<dbReference type="InterPro" id="IPR011990">
    <property type="entry name" value="TPR-like_helical_dom_sf"/>
</dbReference>
<dbReference type="eggNOG" id="KOG1128">
    <property type="taxonomic scope" value="Eukaryota"/>
</dbReference>
<accession>C5M566</accession>
<dbReference type="KEGG" id="ctp:CTRG_02044"/>
<protein>
    <submittedName>
        <fullName evidence="3">Uncharacterized protein</fullName>
    </submittedName>
</protein>
<evidence type="ECO:0000256" key="1">
    <source>
        <dbReference type="ARBA" id="ARBA00022737"/>
    </source>
</evidence>
<dbReference type="SMART" id="SM00028">
    <property type="entry name" value="TPR"/>
    <property type="match status" value="5"/>
</dbReference>
<organism evidence="3 4">
    <name type="scientific">Candida tropicalis (strain ATCC MYA-3404 / T1)</name>
    <name type="common">Yeast</name>
    <dbReference type="NCBI Taxonomy" id="294747"/>
    <lineage>
        <taxon>Eukaryota</taxon>
        <taxon>Fungi</taxon>
        <taxon>Dikarya</taxon>
        <taxon>Ascomycota</taxon>
        <taxon>Saccharomycotina</taxon>
        <taxon>Pichiomycetes</taxon>
        <taxon>Debaryomycetaceae</taxon>
        <taxon>Candida/Lodderomyces clade</taxon>
        <taxon>Candida</taxon>
    </lineage>
</organism>
<dbReference type="PANTHER" id="PTHR16193">
    <property type="entry name" value="TETRATRICOPEPTIDE REPEAT PROTEIN 27"/>
    <property type="match status" value="1"/>
</dbReference>
<dbReference type="AlphaFoldDB" id="C5M566"/>
<dbReference type="EMBL" id="GG692396">
    <property type="protein sequence ID" value="EER35182.1"/>
    <property type="molecule type" value="Genomic_DNA"/>
</dbReference>
<dbReference type="Gene3D" id="1.25.40.10">
    <property type="entry name" value="Tetratricopeptide repeat domain"/>
    <property type="match status" value="1"/>
</dbReference>
<keyword evidence="4" id="KW-1185">Reference proteome</keyword>
<dbReference type="Pfam" id="PF13181">
    <property type="entry name" value="TPR_8"/>
    <property type="match status" value="1"/>
</dbReference>
<gene>
    <name evidence="3" type="ORF">CTRG_02044</name>
</gene>
<keyword evidence="2" id="KW-0802">TPR repeat</keyword>
<evidence type="ECO:0000313" key="3">
    <source>
        <dbReference type="EMBL" id="EER35182.1"/>
    </source>
</evidence>
<dbReference type="InterPro" id="IPR044244">
    <property type="entry name" value="TTC27/Emw1"/>
</dbReference>
<dbReference type="SUPFAM" id="SSF48452">
    <property type="entry name" value="TPR-like"/>
    <property type="match status" value="2"/>
</dbReference>
<dbReference type="GeneID" id="8297141"/>
<dbReference type="GO" id="GO:0005737">
    <property type="term" value="C:cytoplasm"/>
    <property type="evidence" value="ECO:0007669"/>
    <property type="project" value="EnsemblFungi"/>
</dbReference>
<keyword evidence="1" id="KW-0677">Repeat</keyword>
<dbReference type="Proteomes" id="UP000002037">
    <property type="component" value="Unassembled WGS sequence"/>
</dbReference>
<name>C5M566_CANTT</name>
<sequence>MEIVKKQLSQLLLLVPPETFPSNSTNRIELSIARILEGKSDFLLAVSDFKEVSNLPELKTIWSKYPESSLIEVLVEYVDKLVQLQNKFFGDEGVICSQLLGVACLQLFIQANFTGPQVSTTAHSLFFPNFDSSRLQADAVNLLNIEGQQAYDLMQEPLYLVFAELIFERLSDIPFQLSLFNKDVAKNSNEVLEFTSNGSRVIDPLKASLNWWRVRALQVHSSVVSEPPSIISSVCGLLLNNSLITVLASLDSAELERLLQIQYLLEVARIHIHSSTEHAAVSPLTKAKTISQLQVLLSGAKAKRTKFQQFFTSNLIVLAKSNISTIYDVDTATPESFALESDLLLEKPQYESLEDLDIDIEQDTKRVKVDSLLLDNEDQDAKLLPIAMRQDDIPAELRELDPNDQPTLNNLDNLQLLLRLTVLKQTSPANDPLVEEELMALVGRVLYATAGKVNWTIFSRALWERSILETGKSRTIERGILQMTSLIEEMGIKIKTRIIPETQKEDPNAVTASRLRFIHQLPLLPQWAMDAKLAEKYMSLGVLKSAIEIYERLQMHCEAALCYATVDNEAEAERILLNRLETHPDDARAISILGDIRQDPSLWEKAWEVGHYAKAKASLSRFYYNQKNIELAIKHMFECLTVNPLSYENWYFYGCCGLESQQFELASEAFTRCVSLDETNSYAWSNLASALLKLDKTKPAFNALKKAIRCGGENRKSWRIYENYMLVAIKLNEWNDVLLACRELIDIKKDQGDGAIDIPVLEKLVEILVSEQYPTEDNGRLTHFQTGCIDLVCKILPKVITSSARCWRIVARVELWRKRPWAALECHEKAYRVMVHNPELESSEPIWNEVVDACEDLVSAYESLGELPGKHGAGDLVCKDWKYKARTTVRSLMSKGKDMWEDSPGWERLQTMKSDLSNSRD</sequence>
<proteinExistence type="predicted"/>
<dbReference type="VEuPathDB" id="FungiDB:CTRG_02044"/>
<dbReference type="STRING" id="294747.C5M566"/>
<dbReference type="OrthoDB" id="1936594at2759"/>
<evidence type="ECO:0000256" key="2">
    <source>
        <dbReference type="ARBA" id="ARBA00022803"/>
    </source>
</evidence>
<dbReference type="HOGENOM" id="CLU_004905_0_1_1"/>
<dbReference type="GO" id="GO:0005634">
    <property type="term" value="C:nucleus"/>
    <property type="evidence" value="ECO:0007669"/>
    <property type="project" value="EnsemblFungi"/>
</dbReference>
<dbReference type="PANTHER" id="PTHR16193:SF0">
    <property type="entry name" value="TETRATRICOPEPTIDE REPEAT PROTEIN 27"/>
    <property type="match status" value="1"/>
</dbReference>
<dbReference type="InterPro" id="IPR019734">
    <property type="entry name" value="TPR_rpt"/>
</dbReference>
<reference evidence="3 4" key="1">
    <citation type="journal article" date="2009" name="Nature">
        <title>Evolution of pathogenicity and sexual reproduction in eight Candida genomes.</title>
        <authorList>
            <person name="Butler G."/>
            <person name="Rasmussen M.D."/>
            <person name="Lin M.F."/>
            <person name="Santos M.A."/>
            <person name="Sakthikumar S."/>
            <person name="Munro C.A."/>
            <person name="Rheinbay E."/>
            <person name="Grabherr M."/>
            <person name="Forche A."/>
            <person name="Reedy J.L."/>
            <person name="Agrafioti I."/>
            <person name="Arnaud M.B."/>
            <person name="Bates S."/>
            <person name="Brown A.J."/>
            <person name="Brunke S."/>
            <person name="Costanzo M.C."/>
            <person name="Fitzpatrick D.A."/>
            <person name="de Groot P.W."/>
            <person name="Harris D."/>
            <person name="Hoyer L.L."/>
            <person name="Hube B."/>
            <person name="Klis F.M."/>
            <person name="Kodira C."/>
            <person name="Lennard N."/>
            <person name="Logue M.E."/>
            <person name="Martin R."/>
            <person name="Neiman A.M."/>
            <person name="Nikolaou E."/>
            <person name="Quail M.A."/>
            <person name="Quinn J."/>
            <person name="Santos M.C."/>
            <person name="Schmitzberger F.F."/>
            <person name="Sherlock G."/>
            <person name="Shah P."/>
            <person name="Silverstein K.A."/>
            <person name="Skrzypek M.S."/>
            <person name="Soll D."/>
            <person name="Staggs R."/>
            <person name="Stansfield I."/>
            <person name="Stumpf M.P."/>
            <person name="Sudbery P.E."/>
            <person name="Srikantha T."/>
            <person name="Zeng Q."/>
            <person name="Berman J."/>
            <person name="Berriman M."/>
            <person name="Heitman J."/>
            <person name="Gow N.A."/>
            <person name="Lorenz M.C."/>
            <person name="Birren B.W."/>
            <person name="Kellis M."/>
            <person name="Cuomo C.A."/>
        </authorList>
    </citation>
    <scope>NUCLEOTIDE SEQUENCE [LARGE SCALE GENOMIC DNA]</scope>
    <source>
        <strain evidence="4">ATCC MYA-3404 / T1</strain>
    </source>
</reference>
<dbReference type="RefSeq" id="XP_002547737.1">
    <property type="nucleotide sequence ID" value="XM_002547691.1"/>
</dbReference>
<dbReference type="GO" id="GO:0031505">
    <property type="term" value="P:fungal-type cell wall organization"/>
    <property type="evidence" value="ECO:0007669"/>
    <property type="project" value="EnsemblFungi"/>
</dbReference>